<evidence type="ECO:0000313" key="2">
    <source>
        <dbReference type="EMBL" id="KAK3347104.1"/>
    </source>
</evidence>
<protein>
    <submittedName>
        <fullName evidence="2">Uncharacterized protein</fullName>
    </submittedName>
</protein>
<proteinExistence type="predicted"/>
<dbReference type="AlphaFoldDB" id="A0AAJ0MBP0"/>
<comment type="caution">
    <text evidence="2">The sequence shown here is derived from an EMBL/GenBank/DDBJ whole genome shotgun (WGS) entry which is preliminary data.</text>
</comment>
<reference evidence="2" key="2">
    <citation type="submission" date="2023-06" db="EMBL/GenBank/DDBJ databases">
        <authorList>
            <consortium name="Lawrence Berkeley National Laboratory"/>
            <person name="Haridas S."/>
            <person name="Hensen N."/>
            <person name="Bonometti L."/>
            <person name="Westerberg I."/>
            <person name="Brannstrom I.O."/>
            <person name="Guillou S."/>
            <person name="Cros-Aarteil S."/>
            <person name="Calhoun S."/>
            <person name="Kuo A."/>
            <person name="Mondo S."/>
            <person name="Pangilinan J."/>
            <person name="Riley R."/>
            <person name="Labutti K."/>
            <person name="Andreopoulos B."/>
            <person name="Lipzen A."/>
            <person name="Chen C."/>
            <person name="Yanf M."/>
            <person name="Daum C."/>
            <person name="Ng V."/>
            <person name="Clum A."/>
            <person name="Steindorff A."/>
            <person name="Ohm R."/>
            <person name="Martin F."/>
            <person name="Silar P."/>
            <person name="Natvig D."/>
            <person name="Lalanne C."/>
            <person name="Gautier V."/>
            <person name="Ament-Velasquez S.L."/>
            <person name="Kruys A."/>
            <person name="Hutchinson M.I."/>
            <person name="Powell A.J."/>
            <person name="Barry K."/>
            <person name="Miller A.N."/>
            <person name="Grigoriev I.V."/>
            <person name="Debuchy R."/>
            <person name="Gladieux P."/>
            <person name="Thoren M.H."/>
            <person name="Johannesson H."/>
        </authorList>
    </citation>
    <scope>NUCLEOTIDE SEQUENCE</scope>
    <source>
        <strain evidence="2">CBS 955.72</strain>
    </source>
</reference>
<accession>A0AAJ0MBP0</accession>
<organism evidence="2 3">
    <name type="scientific">Lasiosphaeria hispida</name>
    <dbReference type="NCBI Taxonomy" id="260671"/>
    <lineage>
        <taxon>Eukaryota</taxon>
        <taxon>Fungi</taxon>
        <taxon>Dikarya</taxon>
        <taxon>Ascomycota</taxon>
        <taxon>Pezizomycotina</taxon>
        <taxon>Sordariomycetes</taxon>
        <taxon>Sordariomycetidae</taxon>
        <taxon>Sordariales</taxon>
        <taxon>Lasiosphaeriaceae</taxon>
        <taxon>Lasiosphaeria</taxon>
    </lineage>
</organism>
<reference evidence="2" key="1">
    <citation type="journal article" date="2023" name="Mol. Phylogenet. Evol.">
        <title>Genome-scale phylogeny and comparative genomics of the fungal order Sordariales.</title>
        <authorList>
            <person name="Hensen N."/>
            <person name="Bonometti L."/>
            <person name="Westerberg I."/>
            <person name="Brannstrom I.O."/>
            <person name="Guillou S."/>
            <person name="Cros-Aarteil S."/>
            <person name="Calhoun S."/>
            <person name="Haridas S."/>
            <person name="Kuo A."/>
            <person name="Mondo S."/>
            <person name="Pangilinan J."/>
            <person name="Riley R."/>
            <person name="LaButti K."/>
            <person name="Andreopoulos B."/>
            <person name="Lipzen A."/>
            <person name="Chen C."/>
            <person name="Yan M."/>
            <person name="Daum C."/>
            <person name="Ng V."/>
            <person name="Clum A."/>
            <person name="Steindorff A."/>
            <person name="Ohm R.A."/>
            <person name="Martin F."/>
            <person name="Silar P."/>
            <person name="Natvig D.O."/>
            <person name="Lalanne C."/>
            <person name="Gautier V."/>
            <person name="Ament-Velasquez S.L."/>
            <person name="Kruys A."/>
            <person name="Hutchinson M.I."/>
            <person name="Powell A.J."/>
            <person name="Barry K."/>
            <person name="Miller A.N."/>
            <person name="Grigoriev I.V."/>
            <person name="Debuchy R."/>
            <person name="Gladieux P."/>
            <person name="Hiltunen Thoren M."/>
            <person name="Johannesson H."/>
        </authorList>
    </citation>
    <scope>NUCLEOTIDE SEQUENCE</scope>
    <source>
        <strain evidence="2">CBS 955.72</strain>
    </source>
</reference>
<dbReference type="EMBL" id="JAUIQD010000006">
    <property type="protein sequence ID" value="KAK3347104.1"/>
    <property type="molecule type" value="Genomic_DNA"/>
</dbReference>
<evidence type="ECO:0000256" key="1">
    <source>
        <dbReference type="SAM" id="SignalP"/>
    </source>
</evidence>
<evidence type="ECO:0000313" key="3">
    <source>
        <dbReference type="Proteomes" id="UP001275084"/>
    </source>
</evidence>
<feature type="signal peptide" evidence="1">
    <location>
        <begin position="1"/>
        <end position="20"/>
    </location>
</feature>
<keyword evidence="1" id="KW-0732">Signal</keyword>
<feature type="chain" id="PRO_5042481550" evidence="1">
    <location>
        <begin position="21"/>
        <end position="98"/>
    </location>
</feature>
<gene>
    <name evidence="2" type="ORF">B0T25DRAFT_553645</name>
</gene>
<keyword evidence="3" id="KW-1185">Reference proteome</keyword>
<sequence>MAKFSTILLAAVALVAGVQAACPPNGLFCGSELLDVYQCVTRAQLARLTPPGDEINTDIYPTGSDGSPGIPGVSCKQTGCKNSNGDKNTPPTVYAQCF</sequence>
<name>A0AAJ0MBP0_9PEZI</name>
<dbReference type="Proteomes" id="UP001275084">
    <property type="component" value="Unassembled WGS sequence"/>
</dbReference>